<proteinExistence type="predicted"/>
<reference evidence="1" key="1">
    <citation type="submission" date="2020-11" db="EMBL/GenBank/DDBJ databases">
        <title>Adaptations for nitrogen fixation in a non-lichenized fungal sporocarp promotes dispersal by wood-feeding termites.</title>
        <authorList>
            <consortium name="DOE Joint Genome Institute"/>
            <person name="Koch R.A."/>
            <person name="Yoon G."/>
            <person name="Arayal U."/>
            <person name="Lail K."/>
            <person name="Amirebrahimi M."/>
            <person name="Labutti K."/>
            <person name="Lipzen A."/>
            <person name="Riley R."/>
            <person name="Barry K."/>
            <person name="Henrissat B."/>
            <person name="Grigoriev I.V."/>
            <person name="Herr J.R."/>
            <person name="Aime M.C."/>
        </authorList>
    </citation>
    <scope>NUCLEOTIDE SEQUENCE</scope>
    <source>
        <strain evidence="1">MCA 3950</strain>
    </source>
</reference>
<dbReference type="EMBL" id="MU250527">
    <property type="protein sequence ID" value="KAG7449747.1"/>
    <property type="molecule type" value="Genomic_DNA"/>
</dbReference>
<evidence type="ECO:0000313" key="1">
    <source>
        <dbReference type="EMBL" id="KAG7449747.1"/>
    </source>
</evidence>
<evidence type="ECO:0000313" key="2">
    <source>
        <dbReference type="Proteomes" id="UP000812287"/>
    </source>
</evidence>
<sequence length="108" mass="12412">TDVVRRWRSRIGLMHGKSGVRQVFKIPACCLVIKRDPRMWRMYRAHMGLEHVLYERHSHESSSAFSIESVGHLRRATKTRGHSSSVANLEKRKISTVIQSSNAADSKR</sequence>
<comment type="caution">
    <text evidence="1">The sequence shown here is derived from an EMBL/GenBank/DDBJ whole genome shotgun (WGS) entry which is preliminary data.</text>
</comment>
<feature type="non-terminal residue" evidence="1">
    <location>
        <position position="1"/>
    </location>
</feature>
<dbReference type="AlphaFoldDB" id="A0A9P7VZC8"/>
<organism evidence="1 2">
    <name type="scientific">Guyanagaster necrorhizus</name>
    <dbReference type="NCBI Taxonomy" id="856835"/>
    <lineage>
        <taxon>Eukaryota</taxon>
        <taxon>Fungi</taxon>
        <taxon>Dikarya</taxon>
        <taxon>Basidiomycota</taxon>
        <taxon>Agaricomycotina</taxon>
        <taxon>Agaricomycetes</taxon>
        <taxon>Agaricomycetidae</taxon>
        <taxon>Agaricales</taxon>
        <taxon>Marasmiineae</taxon>
        <taxon>Physalacriaceae</taxon>
        <taxon>Guyanagaster</taxon>
    </lineage>
</organism>
<dbReference type="RefSeq" id="XP_043043247.1">
    <property type="nucleotide sequence ID" value="XM_043185517.1"/>
</dbReference>
<protein>
    <submittedName>
        <fullName evidence="1">Uncharacterized protein</fullName>
    </submittedName>
</protein>
<gene>
    <name evidence="1" type="ORF">BT62DRAFT_928483</name>
</gene>
<accession>A0A9P7VZC8</accession>
<keyword evidence="2" id="KW-1185">Reference proteome</keyword>
<dbReference type="Proteomes" id="UP000812287">
    <property type="component" value="Unassembled WGS sequence"/>
</dbReference>
<name>A0A9P7VZC8_9AGAR</name>
<dbReference type="GeneID" id="66107814"/>